<dbReference type="EMBL" id="BAABHY010000001">
    <property type="protein sequence ID" value="GAA5108675.1"/>
    <property type="molecule type" value="Genomic_DNA"/>
</dbReference>
<organism evidence="2 3">
    <name type="scientific">Orbus sasakiae</name>
    <dbReference type="NCBI Taxonomy" id="1078475"/>
    <lineage>
        <taxon>Bacteria</taxon>
        <taxon>Pseudomonadati</taxon>
        <taxon>Pseudomonadota</taxon>
        <taxon>Gammaproteobacteria</taxon>
        <taxon>Orbales</taxon>
        <taxon>Orbaceae</taxon>
        <taxon>Orbus</taxon>
    </lineage>
</organism>
<keyword evidence="1" id="KW-0732">Signal</keyword>
<dbReference type="PROSITE" id="PS51257">
    <property type="entry name" value="PROKAR_LIPOPROTEIN"/>
    <property type="match status" value="1"/>
</dbReference>
<comment type="caution">
    <text evidence="2">The sequence shown here is derived from an EMBL/GenBank/DDBJ whole genome shotgun (WGS) entry which is preliminary data.</text>
</comment>
<dbReference type="Proteomes" id="UP001500171">
    <property type="component" value="Unassembled WGS sequence"/>
</dbReference>
<protein>
    <recommendedName>
        <fullName evidence="4">Lipoprotein</fullName>
    </recommendedName>
</protein>
<name>A0ABP9N3N8_9GAMM</name>
<keyword evidence="3" id="KW-1185">Reference proteome</keyword>
<accession>A0ABP9N3N8</accession>
<dbReference type="RefSeq" id="WP_345489698.1">
    <property type="nucleotide sequence ID" value="NZ_BAABHY010000001.1"/>
</dbReference>
<proteinExistence type="predicted"/>
<sequence>MKKVLGIVSLAFIISACSSTPSDPNWRPDMHNADFGKYPTHYPQLIKAWGDDHFDDSATISYLSMSSPREEYIVKDSEKQQAIFGYSICANIGGVKSEGYYKPFKKYWFFIRNGKVVEQRDLEYSYNKVIYRDHKINCDDANGLVN</sequence>
<feature type="chain" id="PRO_5047358746" description="Lipoprotein" evidence="1">
    <location>
        <begin position="19"/>
        <end position="146"/>
    </location>
</feature>
<evidence type="ECO:0000313" key="2">
    <source>
        <dbReference type="EMBL" id="GAA5108675.1"/>
    </source>
</evidence>
<feature type="signal peptide" evidence="1">
    <location>
        <begin position="1"/>
        <end position="18"/>
    </location>
</feature>
<reference evidence="3" key="1">
    <citation type="journal article" date="2019" name="Int. J. Syst. Evol. Microbiol.">
        <title>The Global Catalogue of Microorganisms (GCM) 10K type strain sequencing project: providing services to taxonomists for standard genome sequencing and annotation.</title>
        <authorList>
            <consortium name="The Broad Institute Genomics Platform"/>
            <consortium name="The Broad Institute Genome Sequencing Center for Infectious Disease"/>
            <person name="Wu L."/>
            <person name="Ma J."/>
        </authorList>
    </citation>
    <scope>NUCLEOTIDE SEQUENCE [LARGE SCALE GENOMIC DNA]</scope>
    <source>
        <strain evidence="3">JCM 18050</strain>
    </source>
</reference>
<gene>
    <name evidence="2" type="ORF">GCM10023211_11220</name>
</gene>
<evidence type="ECO:0000313" key="3">
    <source>
        <dbReference type="Proteomes" id="UP001500171"/>
    </source>
</evidence>
<evidence type="ECO:0000256" key="1">
    <source>
        <dbReference type="SAM" id="SignalP"/>
    </source>
</evidence>
<evidence type="ECO:0008006" key="4">
    <source>
        <dbReference type="Google" id="ProtNLM"/>
    </source>
</evidence>